<dbReference type="EMBL" id="UYRV01011270">
    <property type="protein sequence ID" value="VDK57995.1"/>
    <property type="molecule type" value="Genomic_DNA"/>
</dbReference>
<gene>
    <name evidence="1" type="ORF">CGOC_LOCUS4185</name>
</gene>
<feature type="non-terminal residue" evidence="1">
    <location>
        <position position="66"/>
    </location>
</feature>
<proteinExistence type="predicted"/>
<dbReference type="OrthoDB" id="2195431at2759"/>
<dbReference type="Proteomes" id="UP000271889">
    <property type="component" value="Unassembled WGS sequence"/>
</dbReference>
<protein>
    <submittedName>
        <fullName evidence="1">Uncharacterized protein</fullName>
    </submittedName>
</protein>
<evidence type="ECO:0000313" key="2">
    <source>
        <dbReference type="Proteomes" id="UP000271889"/>
    </source>
</evidence>
<reference evidence="1 2" key="1">
    <citation type="submission" date="2018-11" db="EMBL/GenBank/DDBJ databases">
        <authorList>
            <consortium name="Pathogen Informatics"/>
        </authorList>
    </citation>
    <scope>NUCLEOTIDE SEQUENCE [LARGE SCALE GENOMIC DNA]</scope>
</reference>
<evidence type="ECO:0000313" key="1">
    <source>
        <dbReference type="EMBL" id="VDK57995.1"/>
    </source>
</evidence>
<accession>A0A3P6RV63</accession>
<keyword evidence="2" id="KW-1185">Reference proteome</keyword>
<dbReference type="AlphaFoldDB" id="A0A3P6RV63"/>
<name>A0A3P6RV63_CYLGO</name>
<sequence length="66" mass="7414">MDDEDFNVISQLDDAELAYHNGDENEPSVSGAAVVNALNETGQRKRRLIDDDPFKMPPDEIFTHPI</sequence>
<organism evidence="1 2">
    <name type="scientific">Cylicostephanus goldi</name>
    <name type="common">Nematode worm</name>
    <dbReference type="NCBI Taxonomy" id="71465"/>
    <lineage>
        <taxon>Eukaryota</taxon>
        <taxon>Metazoa</taxon>
        <taxon>Ecdysozoa</taxon>
        <taxon>Nematoda</taxon>
        <taxon>Chromadorea</taxon>
        <taxon>Rhabditida</taxon>
        <taxon>Rhabditina</taxon>
        <taxon>Rhabditomorpha</taxon>
        <taxon>Strongyloidea</taxon>
        <taxon>Strongylidae</taxon>
        <taxon>Cylicostephanus</taxon>
    </lineage>
</organism>